<dbReference type="AlphaFoldDB" id="A0A645JBS3"/>
<dbReference type="EMBL" id="VSSQ01137379">
    <property type="protein sequence ID" value="MPN61165.1"/>
    <property type="molecule type" value="Genomic_DNA"/>
</dbReference>
<reference evidence="1" key="1">
    <citation type="submission" date="2019-08" db="EMBL/GenBank/DDBJ databases">
        <authorList>
            <person name="Kucharzyk K."/>
            <person name="Murdoch R.W."/>
            <person name="Higgins S."/>
            <person name="Loffler F."/>
        </authorList>
    </citation>
    <scope>NUCLEOTIDE SEQUENCE</scope>
</reference>
<gene>
    <name evidence="1" type="ORF">SDC9_208899</name>
</gene>
<evidence type="ECO:0000313" key="1">
    <source>
        <dbReference type="EMBL" id="MPN61165.1"/>
    </source>
</evidence>
<sequence length="72" mass="8172">MEAVCGDDDAPWGHGVGEGVWDGDHLRHHLYATGVRPQNENRWRQFEAGDLGDVVEWQGLHAGDAYRYRPEL</sequence>
<proteinExistence type="predicted"/>
<comment type="caution">
    <text evidence="1">The sequence shown here is derived from an EMBL/GenBank/DDBJ whole genome shotgun (WGS) entry which is preliminary data.</text>
</comment>
<protein>
    <submittedName>
        <fullName evidence="1">Uncharacterized protein</fullName>
    </submittedName>
</protein>
<name>A0A645JBS3_9ZZZZ</name>
<organism evidence="1">
    <name type="scientific">bioreactor metagenome</name>
    <dbReference type="NCBI Taxonomy" id="1076179"/>
    <lineage>
        <taxon>unclassified sequences</taxon>
        <taxon>metagenomes</taxon>
        <taxon>ecological metagenomes</taxon>
    </lineage>
</organism>
<accession>A0A645JBS3</accession>